<feature type="domain" description="Carboxylesterase type B" evidence="5">
    <location>
        <begin position="33"/>
        <end position="492"/>
    </location>
</feature>
<dbReference type="SUPFAM" id="SSF53474">
    <property type="entry name" value="alpha/beta-Hydrolases"/>
    <property type="match status" value="1"/>
</dbReference>
<feature type="signal peptide" evidence="4">
    <location>
        <begin position="1"/>
        <end position="21"/>
    </location>
</feature>
<dbReference type="InterPro" id="IPR019826">
    <property type="entry name" value="Carboxylesterase_B_AS"/>
</dbReference>
<comment type="similarity">
    <text evidence="2">Belongs to the 'GDXG' lipolytic enzyme family.</text>
</comment>
<evidence type="ECO:0000256" key="4">
    <source>
        <dbReference type="RuleBase" id="RU361235"/>
    </source>
</evidence>
<organism evidence="6 7">
    <name type="scientific">Mycena metata</name>
    <dbReference type="NCBI Taxonomy" id="1033252"/>
    <lineage>
        <taxon>Eukaryota</taxon>
        <taxon>Fungi</taxon>
        <taxon>Dikarya</taxon>
        <taxon>Basidiomycota</taxon>
        <taxon>Agaricomycotina</taxon>
        <taxon>Agaricomycetes</taxon>
        <taxon>Agaricomycetidae</taxon>
        <taxon>Agaricales</taxon>
        <taxon>Marasmiineae</taxon>
        <taxon>Mycenaceae</taxon>
        <taxon>Mycena</taxon>
    </lineage>
</organism>
<protein>
    <recommendedName>
        <fullName evidence="4">Carboxylic ester hydrolase</fullName>
        <ecNumber evidence="4">3.1.1.-</ecNumber>
    </recommendedName>
</protein>
<feature type="chain" id="PRO_5041765614" description="Carboxylic ester hydrolase" evidence="4">
    <location>
        <begin position="22"/>
        <end position="530"/>
    </location>
</feature>
<dbReference type="EMBL" id="JARKIB010000147">
    <property type="protein sequence ID" value="KAJ7732128.1"/>
    <property type="molecule type" value="Genomic_DNA"/>
</dbReference>
<comment type="similarity">
    <text evidence="1 4">Belongs to the type-B carboxylesterase/lipase family.</text>
</comment>
<evidence type="ECO:0000256" key="3">
    <source>
        <dbReference type="ARBA" id="ARBA00022801"/>
    </source>
</evidence>
<reference evidence="6" key="1">
    <citation type="submission" date="2023-03" db="EMBL/GenBank/DDBJ databases">
        <title>Massive genome expansion in bonnet fungi (Mycena s.s.) driven by repeated elements and novel gene families across ecological guilds.</title>
        <authorList>
            <consortium name="Lawrence Berkeley National Laboratory"/>
            <person name="Harder C.B."/>
            <person name="Miyauchi S."/>
            <person name="Viragh M."/>
            <person name="Kuo A."/>
            <person name="Thoen E."/>
            <person name="Andreopoulos B."/>
            <person name="Lu D."/>
            <person name="Skrede I."/>
            <person name="Drula E."/>
            <person name="Henrissat B."/>
            <person name="Morin E."/>
            <person name="Kohler A."/>
            <person name="Barry K."/>
            <person name="LaButti K."/>
            <person name="Morin E."/>
            <person name="Salamov A."/>
            <person name="Lipzen A."/>
            <person name="Mereny Z."/>
            <person name="Hegedus B."/>
            <person name="Baldrian P."/>
            <person name="Stursova M."/>
            <person name="Weitz H."/>
            <person name="Taylor A."/>
            <person name="Grigoriev I.V."/>
            <person name="Nagy L.G."/>
            <person name="Martin F."/>
            <person name="Kauserud H."/>
        </authorList>
    </citation>
    <scope>NUCLEOTIDE SEQUENCE</scope>
    <source>
        <strain evidence="6">CBHHK182m</strain>
    </source>
</reference>
<dbReference type="InterPro" id="IPR019819">
    <property type="entry name" value="Carboxylesterase_B_CS"/>
</dbReference>
<keyword evidence="7" id="KW-1185">Reference proteome</keyword>
<dbReference type="InterPro" id="IPR002018">
    <property type="entry name" value="CarbesteraseB"/>
</dbReference>
<dbReference type="Pfam" id="PF00135">
    <property type="entry name" value="COesterase"/>
    <property type="match status" value="1"/>
</dbReference>
<dbReference type="GO" id="GO:0016787">
    <property type="term" value="F:hydrolase activity"/>
    <property type="evidence" value="ECO:0007669"/>
    <property type="project" value="UniProtKB-KW"/>
</dbReference>
<dbReference type="EC" id="3.1.1.-" evidence="4"/>
<dbReference type="InterPro" id="IPR029058">
    <property type="entry name" value="AB_hydrolase_fold"/>
</dbReference>
<dbReference type="AlphaFoldDB" id="A0AAD7I0X6"/>
<dbReference type="Gene3D" id="3.40.50.1820">
    <property type="entry name" value="alpha/beta hydrolase"/>
    <property type="match status" value="1"/>
</dbReference>
<comment type="caution">
    <text evidence="6">The sequence shown here is derived from an EMBL/GenBank/DDBJ whole genome shotgun (WGS) entry which is preliminary data.</text>
</comment>
<evidence type="ECO:0000259" key="5">
    <source>
        <dbReference type="Pfam" id="PF00135"/>
    </source>
</evidence>
<dbReference type="PROSITE" id="PS01173">
    <property type="entry name" value="LIPASE_GDXG_HIS"/>
    <property type="match status" value="1"/>
</dbReference>
<accession>A0AAD7I0X6</accession>
<evidence type="ECO:0000313" key="6">
    <source>
        <dbReference type="EMBL" id="KAJ7732128.1"/>
    </source>
</evidence>
<dbReference type="InterPro" id="IPR050309">
    <property type="entry name" value="Type-B_Carboxylest/Lipase"/>
</dbReference>
<dbReference type="InterPro" id="IPR002168">
    <property type="entry name" value="Lipase_GDXG_HIS_AS"/>
</dbReference>
<dbReference type="PROSITE" id="PS00122">
    <property type="entry name" value="CARBOXYLESTERASE_B_1"/>
    <property type="match status" value="1"/>
</dbReference>
<evidence type="ECO:0000313" key="7">
    <source>
        <dbReference type="Proteomes" id="UP001215598"/>
    </source>
</evidence>
<dbReference type="PANTHER" id="PTHR11559">
    <property type="entry name" value="CARBOXYLESTERASE"/>
    <property type="match status" value="1"/>
</dbReference>
<dbReference type="PROSITE" id="PS00941">
    <property type="entry name" value="CARBOXYLESTERASE_B_2"/>
    <property type="match status" value="1"/>
</dbReference>
<dbReference type="Proteomes" id="UP001215598">
    <property type="component" value="Unassembled WGS sequence"/>
</dbReference>
<keyword evidence="4" id="KW-0732">Signal</keyword>
<sequence length="530" mass="56981">MLLLRLPFFSTVLLAFSVVRAQSSPLIDLGYAQYQGLVDTTKNITQFLGVRYAAAPLGDLRFRAPQPPVNVTGVQQATAQPNECFQAPTGLSPTNPLESRATEIIATEDCLFLNVYYPSDAVGTPPQNLPTLVWIHGGGYLAGSASTFNGEDIIRQSNHEVVVVIIQYRLGVFGFLPGTAVKANGALNAGLLDQDSAMRWVNQHITKFGGDPSKVTIWGESAGAGSVLQHVVANGGKTQPQLFRGAITSSTFLPSQYQFNDRVPELLFSEVVAQTNCSSTTDAMTCLRAASATALEAANTNINIGGFFGTFLFVPVVDGTFITQRPTLSLMQRKVNGQALLTVTNTFEGTAFVNQSVTAVTAAQYSLELFPDFTAAQANTVETLYSGLGTELFQVSAIQGESIFICPTYYMLSAFPGRSFKGEFAIPPGLHGNDVVYYFPGTSTPPFNNTAFIDAFAQSFTSFIINQNPNIKVDPTTITPLWNAFAVGDTEMLFNQTAPNGLPVVQPITTSSALLTRCQFWESVGNLTAQ</sequence>
<gene>
    <name evidence="6" type="ORF">B0H16DRAFT_180209</name>
</gene>
<evidence type="ECO:0000256" key="2">
    <source>
        <dbReference type="ARBA" id="ARBA00010515"/>
    </source>
</evidence>
<proteinExistence type="inferred from homology"/>
<keyword evidence="3 4" id="KW-0378">Hydrolase</keyword>
<evidence type="ECO:0000256" key="1">
    <source>
        <dbReference type="ARBA" id="ARBA00005964"/>
    </source>
</evidence>
<name>A0AAD7I0X6_9AGAR</name>